<sequence>MLHQPMFIFLCNLCLNGIFVSLHFTRKYWLTFPLTSVLFSIEIVSLKCLEYTTTSSA</sequence>
<name>A0A0E9XK84_ANGAN</name>
<proteinExistence type="predicted"/>
<reference evidence="1" key="2">
    <citation type="journal article" date="2015" name="Fish Shellfish Immunol.">
        <title>Early steps in the European eel (Anguilla anguilla)-Vibrio vulnificus interaction in the gills: Role of the RtxA13 toxin.</title>
        <authorList>
            <person name="Callol A."/>
            <person name="Pajuelo D."/>
            <person name="Ebbesson L."/>
            <person name="Teles M."/>
            <person name="MacKenzie S."/>
            <person name="Amaro C."/>
        </authorList>
    </citation>
    <scope>NUCLEOTIDE SEQUENCE</scope>
</reference>
<organism evidence="1">
    <name type="scientific">Anguilla anguilla</name>
    <name type="common">European freshwater eel</name>
    <name type="synonym">Muraena anguilla</name>
    <dbReference type="NCBI Taxonomy" id="7936"/>
    <lineage>
        <taxon>Eukaryota</taxon>
        <taxon>Metazoa</taxon>
        <taxon>Chordata</taxon>
        <taxon>Craniata</taxon>
        <taxon>Vertebrata</taxon>
        <taxon>Euteleostomi</taxon>
        <taxon>Actinopterygii</taxon>
        <taxon>Neopterygii</taxon>
        <taxon>Teleostei</taxon>
        <taxon>Anguilliformes</taxon>
        <taxon>Anguillidae</taxon>
        <taxon>Anguilla</taxon>
    </lineage>
</organism>
<dbReference type="AlphaFoldDB" id="A0A0E9XK84"/>
<evidence type="ECO:0000313" key="1">
    <source>
        <dbReference type="EMBL" id="JAI03153.1"/>
    </source>
</evidence>
<protein>
    <submittedName>
        <fullName evidence="1">Uncharacterized protein</fullName>
    </submittedName>
</protein>
<accession>A0A0E9XK84</accession>
<reference evidence="1" key="1">
    <citation type="submission" date="2014-11" db="EMBL/GenBank/DDBJ databases">
        <authorList>
            <person name="Amaro Gonzalez C."/>
        </authorList>
    </citation>
    <scope>NUCLEOTIDE SEQUENCE</scope>
</reference>
<dbReference type="EMBL" id="GBXM01005425">
    <property type="protein sequence ID" value="JAI03153.1"/>
    <property type="molecule type" value="Transcribed_RNA"/>
</dbReference>